<dbReference type="CDD" id="cd05466">
    <property type="entry name" value="PBP2_LTTR_substrate"/>
    <property type="match status" value="1"/>
</dbReference>
<accession>A0ABX5LN84</accession>
<comment type="similarity">
    <text evidence="1">Belongs to the LysR transcriptional regulatory family.</text>
</comment>
<keyword evidence="2" id="KW-0805">Transcription regulation</keyword>
<comment type="caution">
    <text evidence="6">The sequence shown here is derived from an EMBL/GenBank/DDBJ whole genome shotgun (WGS) entry which is preliminary data.</text>
</comment>
<evidence type="ECO:0000313" key="6">
    <source>
        <dbReference type="EMBL" id="PWL03859.1"/>
    </source>
</evidence>
<dbReference type="InterPro" id="IPR036388">
    <property type="entry name" value="WH-like_DNA-bd_sf"/>
</dbReference>
<dbReference type="SUPFAM" id="SSF53850">
    <property type="entry name" value="Periplasmic binding protein-like II"/>
    <property type="match status" value="1"/>
</dbReference>
<evidence type="ECO:0000313" key="7">
    <source>
        <dbReference type="Proteomes" id="UP000245523"/>
    </source>
</evidence>
<proteinExistence type="inferred from homology"/>
<dbReference type="InterPro" id="IPR036390">
    <property type="entry name" value="WH_DNA-bd_sf"/>
</dbReference>
<dbReference type="Proteomes" id="UP000245523">
    <property type="component" value="Unassembled WGS sequence"/>
</dbReference>
<keyword evidence="3 6" id="KW-0238">DNA-binding</keyword>
<dbReference type="PROSITE" id="PS50931">
    <property type="entry name" value="HTH_LYSR"/>
    <property type="match status" value="1"/>
</dbReference>
<dbReference type="PANTHER" id="PTHR30419">
    <property type="entry name" value="HTH-TYPE TRANSCRIPTIONAL REGULATOR YBHD"/>
    <property type="match status" value="1"/>
</dbReference>
<dbReference type="Pfam" id="PF00126">
    <property type="entry name" value="HTH_1"/>
    <property type="match status" value="1"/>
</dbReference>
<evidence type="ECO:0000256" key="3">
    <source>
        <dbReference type="ARBA" id="ARBA00023125"/>
    </source>
</evidence>
<organism evidence="6 7">
    <name type="scientific">Hallerella porci</name>
    <dbReference type="NCBI Taxonomy" id="1945871"/>
    <lineage>
        <taxon>Bacteria</taxon>
        <taxon>Pseudomonadati</taxon>
        <taxon>Fibrobacterota</taxon>
        <taxon>Fibrobacteria</taxon>
        <taxon>Fibrobacterales</taxon>
        <taxon>Fibrobacteraceae</taxon>
        <taxon>Hallerella</taxon>
    </lineage>
</organism>
<protein>
    <submittedName>
        <fullName evidence="6">DNA-binding transcriptional LysR family regulator</fullName>
    </submittedName>
</protein>
<dbReference type="Gene3D" id="1.10.10.10">
    <property type="entry name" value="Winged helix-like DNA-binding domain superfamily/Winged helix DNA-binding domain"/>
    <property type="match status" value="1"/>
</dbReference>
<dbReference type="Gene3D" id="3.40.190.290">
    <property type="match status" value="1"/>
</dbReference>
<keyword evidence="4" id="KW-0804">Transcription</keyword>
<reference evidence="6 7" key="1">
    <citation type="submission" date="2018-05" db="EMBL/GenBank/DDBJ databases">
        <title>Animal gut microbial communities from fecal samples from Wisconsin, USA.</title>
        <authorList>
            <person name="Neumann A."/>
        </authorList>
    </citation>
    <scope>NUCLEOTIDE SEQUENCE [LARGE SCALE GENOMIC DNA]</scope>
    <source>
        <strain evidence="6 7">UWS4</strain>
    </source>
</reference>
<dbReference type="InterPro" id="IPR050950">
    <property type="entry name" value="HTH-type_LysR_regulators"/>
</dbReference>
<gene>
    <name evidence="6" type="ORF">B0H50_10230</name>
</gene>
<evidence type="ECO:0000256" key="2">
    <source>
        <dbReference type="ARBA" id="ARBA00023015"/>
    </source>
</evidence>
<evidence type="ECO:0000256" key="1">
    <source>
        <dbReference type="ARBA" id="ARBA00009437"/>
    </source>
</evidence>
<evidence type="ECO:0000256" key="4">
    <source>
        <dbReference type="ARBA" id="ARBA00023163"/>
    </source>
</evidence>
<dbReference type="SUPFAM" id="SSF46785">
    <property type="entry name" value="Winged helix' DNA-binding domain"/>
    <property type="match status" value="1"/>
</dbReference>
<dbReference type="PANTHER" id="PTHR30419:SF8">
    <property type="entry name" value="NITROGEN ASSIMILATION TRANSCRIPTIONAL ACTIVATOR-RELATED"/>
    <property type="match status" value="1"/>
</dbReference>
<sequence>MEIRTLKYFLAIAQEESFSKAGDNVLFVTQPTLSRQMQELEEELGVKLFYRKGKRTLLTEEGLRFRKRAEEILELVDKTESELKSAADEEIAGDIYIGAGETDGMRLIIRAICDVQIRYPKIRFHLFSGNAQDVMEKLDRGLLDFGLLIDPIDRAKYDFLNLPDRDIWGILMRKDHPLAQKSRVCAKDILHLPLITSAQLERTNWFSGWLGKSLDSLNIIASYNLIFNAALMVDEGLGCALTLDKLTYTGENSHLCFKPLSPKCESGLVFVWKKNPVFSRQAKVFLEALQEILSEEFQR</sequence>
<keyword evidence="7" id="KW-1185">Reference proteome</keyword>
<dbReference type="RefSeq" id="WP_106197627.1">
    <property type="nucleotide sequence ID" value="NZ_JAXEIU010000011.1"/>
</dbReference>
<evidence type="ECO:0000259" key="5">
    <source>
        <dbReference type="PROSITE" id="PS50931"/>
    </source>
</evidence>
<dbReference type="InterPro" id="IPR000847">
    <property type="entry name" value="LysR_HTH_N"/>
</dbReference>
<dbReference type="GO" id="GO:0003677">
    <property type="term" value="F:DNA binding"/>
    <property type="evidence" value="ECO:0007669"/>
    <property type="project" value="UniProtKB-KW"/>
</dbReference>
<name>A0ABX5LN84_9BACT</name>
<dbReference type="InterPro" id="IPR005119">
    <property type="entry name" value="LysR_subst-bd"/>
</dbReference>
<feature type="domain" description="HTH lysR-type" evidence="5">
    <location>
        <begin position="1"/>
        <end position="59"/>
    </location>
</feature>
<dbReference type="EMBL" id="QGHD01000002">
    <property type="protein sequence ID" value="PWL03859.1"/>
    <property type="molecule type" value="Genomic_DNA"/>
</dbReference>
<dbReference type="Pfam" id="PF03466">
    <property type="entry name" value="LysR_substrate"/>
    <property type="match status" value="1"/>
</dbReference>